<protein>
    <submittedName>
        <fullName evidence="2">Uncharacterized protein</fullName>
    </submittedName>
</protein>
<keyword evidence="3" id="KW-1185">Reference proteome</keyword>
<sequence>MVFKACYSQLLLAIIVGSFYGYLGGLAHARLHAGSVNVGRVRLTCHCVRLSKDLESHWLLWLSSTAPFVVVPMYRIYHWRDVPSRWKATFSGARVCPGGASVLSCVHMLKNAVRSRSQLHAGTTRRLTSVAGDVASIVC</sequence>
<evidence type="ECO:0000313" key="3">
    <source>
        <dbReference type="Proteomes" id="UP000799441"/>
    </source>
</evidence>
<dbReference type="Proteomes" id="UP000799441">
    <property type="component" value="Unassembled WGS sequence"/>
</dbReference>
<name>A0A9P4ULF0_9PEZI</name>
<keyword evidence="1" id="KW-0812">Transmembrane</keyword>
<organism evidence="2 3">
    <name type="scientific">Polychaeton citri CBS 116435</name>
    <dbReference type="NCBI Taxonomy" id="1314669"/>
    <lineage>
        <taxon>Eukaryota</taxon>
        <taxon>Fungi</taxon>
        <taxon>Dikarya</taxon>
        <taxon>Ascomycota</taxon>
        <taxon>Pezizomycotina</taxon>
        <taxon>Dothideomycetes</taxon>
        <taxon>Dothideomycetidae</taxon>
        <taxon>Capnodiales</taxon>
        <taxon>Capnodiaceae</taxon>
        <taxon>Polychaeton</taxon>
    </lineage>
</organism>
<reference evidence="2" key="1">
    <citation type="journal article" date="2020" name="Stud. Mycol.">
        <title>101 Dothideomycetes genomes: a test case for predicting lifestyles and emergence of pathogens.</title>
        <authorList>
            <person name="Haridas S."/>
            <person name="Albert R."/>
            <person name="Binder M."/>
            <person name="Bloem J."/>
            <person name="Labutti K."/>
            <person name="Salamov A."/>
            <person name="Andreopoulos B."/>
            <person name="Baker S."/>
            <person name="Barry K."/>
            <person name="Bills G."/>
            <person name="Bluhm B."/>
            <person name="Cannon C."/>
            <person name="Castanera R."/>
            <person name="Culley D."/>
            <person name="Daum C."/>
            <person name="Ezra D."/>
            <person name="Gonzalez J."/>
            <person name="Henrissat B."/>
            <person name="Kuo A."/>
            <person name="Liang C."/>
            <person name="Lipzen A."/>
            <person name="Lutzoni F."/>
            <person name="Magnuson J."/>
            <person name="Mondo S."/>
            <person name="Nolan M."/>
            <person name="Ohm R."/>
            <person name="Pangilinan J."/>
            <person name="Park H.-J."/>
            <person name="Ramirez L."/>
            <person name="Alfaro M."/>
            <person name="Sun H."/>
            <person name="Tritt A."/>
            <person name="Yoshinaga Y."/>
            <person name="Zwiers L.-H."/>
            <person name="Turgeon B."/>
            <person name="Goodwin S."/>
            <person name="Spatafora J."/>
            <person name="Crous P."/>
            <person name="Grigoriev I."/>
        </authorList>
    </citation>
    <scope>NUCLEOTIDE SEQUENCE</scope>
    <source>
        <strain evidence="2">CBS 116435</strain>
    </source>
</reference>
<dbReference type="EMBL" id="MU003803">
    <property type="protein sequence ID" value="KAF2720072.1"/>
    <property type="molecule type" value="Genomic_DNA"/>
</dbReference>
<dbReference type="AlphaFoldDB" id="A0A9P4ULF0"/>
<feature type="transmembrane region" description="Helical" evidence="1">
    <location>
        <begin position="58"/>
        <end position="77"/>
    </location>
</feature>
<accession>A0A9P4ULF0</accession>
<keyword evidence="1" id="KW-0472">Membrane</keyword>
<proteinExistence type="predicted"/>
<evidence type="ECO:0000256" key="1">
    <source>
        <dbReference type="SAM" id="Phobius"/>
    </source>
</evidence>
<evidence type="ECO:0000313" key="2">
    <source>
        <dbReference type="EMBL" id="KAF2720072.1"/>
    </source>
</evidence>
<keyword evidence="1" id="KW-1133">Transmembrane helix</keyword>
<comment type="caution">
    <text evidence="2">The sequence shown here is derived from an EMBL/GenBank/DDBJ whole genome shotgun (WGS) entry which is preliminary data.</text>
</comment>
<gene>
    <name evidence="2" type="ORF">K431DRAFT_97037</name>
</gene>